<dbReference type="InterPro" id="IPR006059">
    <property type="entry name" value="SBP"/>
</dbReference>
<evidence type="ECO:0000256" key="2">
    <source>
        <dbReference type="ARBA" id="ARBA00008520"/>
    </source>
</evidence>
<evidence type="ECO:0000313" key="7">
    <source>
        <dbReference type="EMBL" id="MDQ0168403.1"/>
    </source>
</evidence>
<feature type="chain" id="PRO_5046824287" evidence="6">
    <location>
        <begin position="21"/>
        <end position="452"/>
    </location>
</feature>
<dbReference type="SUPFAM" id="SSF53850">
    <property type="entry name" value="Periplasmic binding protein-like II"/>
    <property type="match status" value="1"/>
</dbReference>
<feature type="region of interest" description="Disordered" evidence="5">
    <location>
        <begin position="25"/>
        <end position="49"/>
    </location>
</feature>
<evidence type="ECO:0000256" key="1">
    <source>
        <dbReference type="ARBA" id="ARBA00004196"/>
    </source>
</evidence>
<dbReference type="Proteomes" id="UP001235840">
    <property type="component" value="Unassembled WGS sequence"/>
</dbReference>
<comment type="subcellular location">
    <subcellularLocation>
        <location evidence="1">Cell envelope</location>
    </subcellularLocation>
</comment>
<dbReference type="Gene3D" id="3.40.190.10">
    <property type="entry name" value="Periplasmic binding protein-like II"/>
    <property type="match status" value="1"/>
</dbReference>
<keyword evidence="3" id="KW-0813">Transport</keyword>
<dbReference type="EMBL" id="JAUSTY010000031">
    <property type="protein sequence ID" value="MDQ0168403.1"/>
    <property type="molecule type" value="Genomic_DNA"/>
</dbReference>
<dbReference type="PANTHER" id="PTHR43649">
    <property type="entry name" value="ARABINOSE-BINDING PROTEIN-RELATED"/>
    <property type="match status" value="1"/>
</dbReference>
<comment type="similarity">
    <text evidence="2">Belongs to the bacterial solute-binding protein 1 family.</text>
</comment>
<comment type="caution">
    <text evidence="7">The sequence shown here is derived from an EMBL/GenBank/DDBJ whole genome shotgun (WGS) entry which is preliminary data.</text>
</comment>
<reference evidence="7 8" key="1">
    <citation type="submission" date="2023-07" db="EMBL/GenBank/DDBJ databases">
        <title>Genomic Encyclopedia of Type Strains, Phase IV (KMG-IV): sequencing the most valuable type-strain genomes for metagenomic binning, comparative biology and taxonomic classification.</title>
        <authorList>
            <person name="Goeker M."/>
        </authorList>
    </citation>
    <scope>NUCLEOTIDE SEQUENCE [LARGE SCALE GENOMIC DNA]</scope>
    <source>
        <strain evidence="7 8">DSM 12751</strain>
    </source>
</reference>
<gene>
    <name evidence="7" type="ORF">J2S11_004365</name>
</gene>
<keyword evidence="4 6" id="KW-0732">Signal</keyword>
<organism evidence="7 8">
    <name type="scientific">Caldalkalibacillus horti</name>
    <dbReference type="NCBI Taxonomy" id="77523"/>
    <lineage>
        <taxon>Bacteria</taxon>
        <taxon>Bacillati</taxon>
        <taxon>Bacillota</taxon>
        <taxon>Bacilli</taxon>
        <taxon>Bacillales</taxon>
        <taxon>Bacillaceae</taxon>
        <taxon>Caldalkalibacillus</taxon>
    </lineage>
</organism>
<dbReference type="RefSeq" id="WP_307398104.1">
    <property type="nucleotide sequence ID" value="NZ_BAAADK010000027.1"/>
</dbReference>
<accession>A0ABT9W565</accession>
<feature type="signal peptide" evidence="6">
    <location>
        <begin position="1"/>
        <end position="20"/>
    </location>
</feature>
<dbReference type="PANTHER" id="PTHR43649:SF31">
    <property type="entry name" value="SN-GLYCEROL-3-PHOSPHATE-BINDING PERIPLASMIC PROTEIN UGPB"/>
    <property type="match status" value="1"/>
</dbReference>
<evidence type="ECO:0000256" key="6">
    <source>
        <dbReference type="SAM" id="SignalP"/>
    </source>
</evidence>
<evidence type="ECO:0000313" key="8">
    <source>
        <dbReference type="Proteomes" id="UP001235840"/>
    </source>
</evidence>
<keyword evidence="8" id="KW-1185">Reference proteome</keyword>
<evidence type="ECO:0000256" key="5">
    <source>
        <dbReference type="SAM" id="MobiDB-lite"/>
    </source>
</evidence>
<proteinExistence type="inferred from homology"/>
<dbReference type="PROSITE" id="PS51257">
    <property type="entry name" value="PROKAR_LIPOPROTEIN"/>
    <property type="match status" value="1"/>
</dbReference>
<name>A0ABT9W565_9BACI</name>
<keyword evidence="7" id="KW-0762">Sugar transport</keyword>
<evidence type="ECO:0000256" key="4">
    <source>
        <dbReference type="ARBA" id="ARBA00022729"/>
    </source>
</evidence>
<dbReference type="InterPro" id="IPR050490">
    <property type="entry name" value="Bact_solute-bd_prot1"/>
</dbReference>
<sequence>MRKWMTFTSILLLAVIVAIAGCSSNEAGQDQNDQTENNSPENGTGNESNDQVTITLASWAGEVEQKRIEAFEEQFPHIKVEVDESITWPWDESLAAAAAAGTLPDVIWLSNAPPAYQHDWAADLTPFLDADPDYNPELIYGNLAESTNYNGKQIALPHGLYVHGVLINLDLFERENQTVPESDWTLSQARELARNMTRANEGQFGLGGTLGIRDTLIPQFDASQGWATFDGESFNFNSQAFVDAVNTVSDIVRSERVDVNSLSDDERNAEYGEGNDPWNLGKIAMKWGATWDFAGTNENAEFNWDFRPYPAVNAQRTPLVTDYIAISSTSDKKEAAFEFLKWMTFSKEGWLTRIDIEDPIGSVPLINDEEVWSAYLANEHVPSGVRDVIPMIGEGFIDPMKWAPGYMAGMNASLWTEEGGKLITGEVRPEDIGPVWEERANRAAEEAMRAIQ</sequence>
<protein>
    <submittedName>
        <fullName evidence="7">Multiple sugar transport system substrate-binding protein</fullName>
    </submittedName>
</protein>
<evidence type="ECO:0000256" key="3">
    <source>
        <dbReference type="ARBA" id="ARBA00022448"/>
    </source>
</evidence>
<dbReference type="Pfam" id="PF01547">
    <property type="entry name" value="SBP_bac_1"/>
    <property type="match status" value="1"/>
</dbReference>